<dbReference type="STRING" id="913774.A0A0C3H2R1"/>
<protein>
    <submittedName>
        <fullName evidence="1">Uncharacterized protein</fullName>
    </submittedName>
</protein>
<dbReference type="Proteomes" id="UP000054321">
    <property type="component" value="Unassembled WGS sequence"/>
</dbReference>
<proteinExistence type="predicted"/>
<keyword evidence="2" id="KW-1185">Reference proteome</keyword>
<organism evidence="1 2">
    <name type="scientific">Oidiodendron maius (strain Zn)</name>
    <dbReference type="NCBI Taxonomy" id="913774"/>
    <lineage>
        <taxon>Eukaryota</taxon>
        <taxon>Fungi</taxon>
        <taxon>Dikarya</taxon>
        <taxon>Ascomycota</taxon>
        <taxon>Pezizomycotina</taxon>
        <taxon>Leotiomycetes</taxon>
        <taxon>Leotiomycetes incertae sedis</taxon>
        <taxon>Myxotrichaceae</taxon>
        <taxon>Oidiodendron</taxon>
    </lineage>
</organism>
<gene>
    <name evidence="1" type="ORF">OIDMADRAFT_20654</name>
</gene>
<reference evidence="1 2" key="1">
    <citation type="submission" date="2014-04" db="EMBL/GenBank/DDBJ databases">
        <authorList>
            <consortium name="DOE Joint Genome Institute"/>
            <person name="Kuo A."/>
            <person name="Martino E."/>
            <person name="Perotto S."/>
            <person name="Kohler A."/>
            <person name="Nagy L.G."/>
            <person name="Floudas D."/>
            <person name="Copeland A."/>
            <person name="Barry K.W."/>
            <person name="Cichocki N."/>
            <person name="Veneault-Fourrey C."/>
            <person name="LaButti K."/>
            <person name="Lindquist E.A."/>
            <person name="Lipzen A."/>
            <person name="Lundell T."/>
            <person name="Morin E."/>
            <person name="Murat C."/>
            <person name="Sun H."/>
            <person name="Tunlid A."/>
            <person name="Henrissat B."/>
            <person name="Grigoriev I.V."/>
            <person name="Hibbett D.S."/>
            <person name="Martin F."/>
            <person name="Nordberg H.P."/>
            <person name="Cantor M.N."/>
            <person name="Hua S.X."/>
        </authorList>
    </citation>
    <scope>NUCLEOTIDE SEQUENCE [LARGE SCALE GENOMIC DNA]</scope>
    <source>
        <strain evidence="1 2">Zn</strain>
    </source>
</reference>
<reference evidence="2" key="2">
    <citation type="submission" date="2015-01" db="EMBL/GenBank/DDBJ databases">
        <title>Evolutionary Origins and Diversification of the Mycorrhizal Mutualists.</title>
        <authorList>
            <consortium name="DOE Joint Genome Institute"/>
            <consortium name="Mycorrhizal Genomics Consortium"/>
            <person name="Kohler A."/>
            <person name="Kuo A."/>
            <person name="Nagy L.G."/>
            <person name="Floudas D."/>
            <person name="Copeland A."/>
            <person name="Barry K.W."/>
            <person name="Cichocki N."/>
            <person name="Veneault-Fourrey C."/>
            <person name="LaButti K."/>
            <person name="Lindquist E.A."/>
            <person name="Lipzen A."/>
            <person name="Lundell T."/>
            <person name="Morin E."/>
            <person name="Murat C."/>
            <person name="Riley R."/>
            <person name="Ohm R."/>
            <person name="Sun H."/>
            <person name="Tunlid A."/>
            <person name="Henrissat B."/>
            <person name="Grigoriev I.V."/>
            <person name="Hibbett D.S."/>
            <person name="Martin F."/>
        </authorList>
    </citation>
    <scope>NUCLEOTIDE SEQUENCE [LARGE SCALE GENOMIC DNA]</scope>
    <source>
        <strain evidence="2">Zn</strain>
    </source>
</reference>
<evidence type="ECO:0000313" key="1">
    <source>
        <dbReference type="EMBL" id="KIM96831.1"/>
    </source>
</evidence>
<evidence type="ECO:0000313" key="2">
    <source>
        <dbReference type="Proteomes" id="UP000054321"/>
    </source>
</evidence>
<dbReference type="HOGENOM" id="CLU_2229556_0_0_1"/>
<feature type="non-terminal residue" evidence="1">
    <location>
        <position position="106"/>
    </location>
</feature>
<sequence>MWNIAFPKEQAHTPYLSGELESVICDLRRFWSERGEGLIAEFLEKQKLQHYNVRNEERNLRALHRVVLEQMIDKLASLRDDENMIQGSTRPGGIFAALRRIFSGGI</sequence>
<name>A0A0C3H2R1_OIDMZ</name>
<accession>A0A0C3H2R1</accession>
<dbReference type="OrthoDB" id="5241264at2759"/>
<dbReference type="AlphaFoldDB" id="A0A0C3H2R1"/>
<dbReference type="EMBL" id="KN832883">
    <property type="protein sequence ID" value="KIM96831.1"/>
    <property type="molecule type" value="Genomic_DNA"/>
</dbReference>
<dbReference type="InParanoid" id="A0A0C3H2R1"/>